<dbReference type="Pfam" id="PF03466">
    <property type="entry name" value="LysR_substrate"/>
    <property type="match status" value="1"/>
</dbReference>
<dbReference type="InterPro" id="IPR036390">
    <property type="entry name" value="WH_DNA-bd_sf"/>
</dbReference>
<dbReference type="SUPFAM" id="SSF53850">
    <property type="entry name" value="Periplasmic binding protein-like II"/>
    <property type="match status" value="1"/>
</dbReference>
<reference evidence="6" key="1">
    <citation type="submission" date="2021-04" db="EMBL/GenBank/DDBJ databases">
        <authorList>
            <person name="Zhang D.-C."/>
        </authorList>
    </citation>
    <scope>NUCLEOTIDE SEQUENCE</scope>
    <source>
        <strain evidence="6">CGMCC 1.15697</strain>
    </source>
</reference>
<dbReference type="InterPro" id="IPR000847">
    <property type="entry name" value="LysR_HTH_N"/>
</dbReference>
<dbReference type="InterPro" id="IPR050176">
    <property type="entry name" value="LTTR"/>
</dbReference>
<dbReference type="Proteomes" id="UP000672602">
    <property type="component" value="Unassembled WGS sequence"/>
</dbReference>
<keyword evidence="3" id="KW-0238">DNA-binding</keyword>
<evidence type="ECO:0000256" key="1">
    <source>
        <dbReference type="ARBA" id="ARBA00009437"/>
    </source>
</evidence>
<dbReference type="InterPro" id="IPR036388">
    <property type="entry name" value="WH-like_DNA-bd_sf"/>
</dbReference>
<keyword evidence="2" id="KW-0805">Transcription regulation</keyword>
<dbReference type="EMBL" id="JAGMWN010000009">
    <property type="protein sequence ID" value="MBP5858560.1"/>
    <property type="molecule type" value="Genomic_DNA"/>
</dbReference>
<dbReference type="GO" id="GO:0003700">
    <property type="term" value="F:DNA-binding transcription factor activity"/>
    <property type="evidence" value="ECO:0007669"/>
    <property type="project" value="InterPro"/>
</dbReference>
<dbReference type="Gene3D" id="1.10.10.10">
    <property type="entry name" value="Winged helix-like DNA-binding domain superfamily/Winged helix DNA-binding domain"/>
    <property type="match status" value="1"/>
</dbReference>
<protein>
    <submittedName>
        <fullName evidence="6">LysR family transcriptional regulator</fullName>
    </submittedName>
</protein>
<evidence type="ECO:0000256" key="4">
    <source>
        <dbReference type="ARBA" id="ARBA00023163"/>
    </source>
</evidence>
<dbReference type="Gene3D" id="3.40.190.10">
    <property type="entry name" value="Periplasmic binding protein-like II"/>
    <property type="match status" value="2"/>
</dbReference>
<proteinExistence type="inferred from homology"/>
<organism evidence="6 7">
    <name type="scientific">Marivibrio halodurans</name>
    <dbReference type="NCBI Taxonomy" id="2039722"/>
    <lineage>
        <taxon>Bacteria</taxon>
        <taxon>Pseudomonadati</taxon>
        <taxon>Pseudomonadota</taxon>
        <taxon>Alphaproteobacteria</taxon>
        <taxon>Rhodospirillales</taxon>
        <taxon>Rhodospirillaceae</taxon>
        <taxon>Marivibrio</taxon>
    </lineage>
</organism>
<evidence type="ECO:0000256" key="2">
    <source>
        <dbReference type="ARBA" id="ARBA00023015"/>
    </source>
</evidence>
<comment type="caution">
    <text evidence="6">The sequence shown here is derived from an EMBL/GenBank/DDBJ whole genome shotgun (WGS) entry which is preliminary data.</text>
</comment>
<keyword evidence="4" id="KW-0804">Transcription</keyword>
<dbReference type="Pfam" id="PF00126">
    <property type="entry name" value="HTH_1"/>
    <property type="match status" value="1"/>
</dbReference>
<dbReference type="PRINTS" id="PR00039">
    <property type="entry name" value="HTHLYSR"/>
</dbReference>
<dbReference type="PANTHER" id="PTHR30579">
    <property type="entry name" value="TRANSCRIPTIONAL REGULATOR"/>
    <property type="match status" value="1"/>
</dbReference>
<name>A0A8J7S1I8_9PROT</name>
<sequence>MMPQTLDLSLLRTFVDVVETGNLTESAKRLGMTQPAVSQQLRRLEETVRRPLFTASRRPKTLTKDGELLHGYAIAMLRLHDEAVSRFTRSEITGRIVLGSPDLYASFLLPAILADFAAAYPTIQIDLRCDLTRPLLQDYAAGRLDLVLVTDMPRTPPGHFVRKEPLFFVTGETSNAQRQTPIPLAMLPQGNLYRDYAIAALEAYGRPWRIACESESIAGLLASVQAGLAVTVLTEPAVGHGYRICSGFDGVPPLPGVNLVLHYRRDDPESPAAHLARFMMHRLVPGRSRTITMNDAP</sequence>
<evidence type="ECO:0000313" key="6">
    <source>
        <dbReference type="EMBL" id="MBP5858560.1"/>
    </source>
</evidence>
<dbReference type="AlphaFoldDB" id="A0A8J7S1I8"/>
<keyword evidence="7" id="KW-1185">Reference proteome</keyword>
<dbReference type="PROSITE" id="PS50931">
    <property type="entry name" value="HTH_LYSR"/>
    <property type="match status" value="1"/>
</dbReference>
<feature type="domain" description="HTH lysR-type" evidence="5">
    <location>
        <begin position="6"/>
        <end position="63"/>
    </location>
</feature>
<dbReference type="InterPro" id="IPR005119">
    <property type="entry name" value="LysR_subst-bd"/>
</dbReference>
<dbReference type="PANTHER" id="PTHR30579:SF7">
    <property type="entry name" value="HTH-TYPE TRANSCRIPTIONAL REGULATOR LRHA-RELATED"/>
    <property type="match status" value="1"/>
</dbReference>
<dbReference type="SUPFAM" id="SSF46785">
    <property type="entry name" value="Winged helix' DNA-binding domain"/>
    <property type="match status" value="1"/>
</dbReference>
<evidence type="ECO:0000313" key="7">
    <source>
        <dbReference type="Proteomes" id="UP000672602"/>
    </source>
</evidence>
<gene>
    <name evidence="6" type="ORF">KAJ83_16185</name>
</gene>
<dbReference type="RefSeq" id="WP_210683153.1">
    <property type="nucleotide sequence ID" value="NZ_JAGMWN010000009.1"/>
</dbReference>
<comment type="similarity">
    <text evidence="1">Belongs to the LysR transcriptional regulatory family.</text>
</comment>
<evidence type="ECO:0000259" key="5">
    <source>
        <dbReference type="PROSITE" id="PS50931"/>
    </source>
</evidence>
<dbReference type="GO" id="GO:0003677">
    <property type="term" value="F:DNA binding"/>
    <property type="evidence" value="ECO:0007669"/>
    <property type="project" value="UniProtKB-KW"/>
</dbReference>
<accession>A0A8J7S1I8</accession>
<evidence type="ECO:0000256" key="3">
    <source>
        <dbReference type="ARBA" id="ARBA00023125"/>
    </source>
</evidence>